<accession>A0A443PLA4</accession>
<dbReference type="GO" id="GO:0005874">
    <property type="term" value="C:microtubule"/>
    <property type="evidence" value="ECO:0007669"/>
    <property type="project" value="InterPro"/>
</dbReference>
<dbReference type="InterPro" id="IPR057599">
    <property type="entry name" value="TORTIFOLIA1/TORL1-2_C"/>
</dbReference>
<evidence type="ECO:0000256" key="1">
    <source>
        <dbReference type="SAM" id="MobiDB-lite"/>
    </source>
</evidence>
<proteinExistence type="predicted"/>
<dbReference type="AlphaFoldDB" id="A0A443PLA4"/>
<dbReference type="InterPro" id="IPR011989">
    <property type="entry name" value="ARM-like"/>
</dbReference>
<keyword evidence="4" id="KW-1185">Reference proteome</keyword>
<protein>
    <submittedName>
        <fullName evidence="3">Microtubule-associated protein TORTIFOLIA1</fullName>
    </submittedName>
</protein>
<evidence type="ECO:0000313" key="4">
    <source>
        <dbReference type="Proteomes" id="UP000283530"/>
    </source>
</evidence>
<dbReference type="EMBL" id="QPKB01000008">
    <property type="protein sequence ID" value="RWR91557.1"/>
    <property type="molecule type" value="Genomic_DNA"/>
</dbReference>
<feature type="domain" description="TOG" evidence="2">
    <location>
        <begin position="50"/>
        <end position="294"/>
    </location>
</feature>
<dbReference type="Gene3D" id="1.25.10.10">
    <property type="entry name" value="Leucine-rich Repeat Variant"/>
    <property type="match status" value="2"/>
</dbReference>
<dbReference type="Pfam" id="PF24713">
    <property type="entry name" value="TOR1L1_C"/>
    <property type="match status" value="1"/>
</dbReference>
<dbReference type="Pfam" id="PF24714">
    <property type="entry name" value="TOR1L1_N"/>
    <property type="match status" value="1"/>
</dbReference>
<dbReference type="PANTHER" id="PTHR31355:SF22">
    <property type="entry name" value="TORTIFOLIA1-LIKE PROTEIN 2"/>
    <property type="match status" value="1"/>
</dbReference>
<sequence length="853" mass="93687">MSMRSQSHTHLRGKGSGKVNPQQVIFQLKHRAVLALNKLADRDTFQIGAEELERIAESLTPEGLVPFLSCVVETDSEQKSAVRRECVRIMGTLARIHGALLAPHLGKIVGGIVKRLKDPDSVVRDACVETMGVLASKLGNCGADESGVPFVVLVKPLFEALGDQNKQVQSGSALCLAGVIDNTNDPPLALLMRMLSRVIKLLKNQHFMAKPALIDLVRSIVQAGGASTEQALSTAITSIQEALKSNDWATRKAASVALACIAKRGGSFLNSFKSSCILSLESCRFDKVKPVRDSAMQAIQYWKSVSGSDYPEPSEAGSSLKENFYGGDYADVSSATTEKIGLCSAVSGTTSSTKKRTPLAARKTCLNYVQSPHPKTNDWHIEIALPKTHTVSLADINDQESERSCVTKIFKRNADATKVHGVGYDYVPMADKPESSSMSDVVSDHFETKQVTAIHSSKEEGNSVKVMGMNYRFPIKRNDSEAHICSSAVQDRNSLDSTVTELSSRSSHGSCLHTTNELAFIRNKLLEIESKQSNLLDLIKVFIGDSMDSISMLQSKVLGLEHAVDKISRNLTQCEHYSNMTNLKGLRNNQSVSSSPRLSNCTPRPSMDTTFRQPLLPSKNRELWGETALAKSRSSTSTRNKVDMWRDPTLNIIKNPIAKGVRKNIGCSTHSPGSCQSQEVGDVLSVSVCTSNTGQNVLESKNSLWKRVKDFLCMGDLETAYVEALFSGDNLILFELMDRTGPVLERLSRETVREILSTIAAHLLDQRFLELIIPWLHQVVELSVAHEPSHIILSGTAKREFLSAVEEAATLDFYDPADRRSIKQLVLKLHQVWGEENAVELIKLEDVDVQDIN</sequence>
<comment type="caution">
    <text evidence="3">The sequence shown here is derived from an EMBL/GenBank/DDBJ whole genome shotgun (WGS) entry which is preliminary data.</text>
</comment>
<name>A0A443PLA4_9MAGN</name>
<evidence type="ECO:0000259" key="2">
    <source>
        <dbReference type="SMART" id="SM01349"/>
    </source>
</evidence>
<dbReference type="SUPFAM" id="SSF48371">
    <property type="entry name" value="ARM repeat"/>
    <property type="match status" value="1"/>
</dbReference>
<dbReference type="PANTHER" id="PTHR31355">
    <property type="entry name" value="MICROTUBULE-ASSOCIATED PROTEIN TORTIFOLIA1"/>
    <property type="match status" value="1"/>
</dbReference>
<evidence type="ECO:0000313" key="3">
    <source>
        <dbReference type="EMBL" id="RWR91557.1"/>
    </source>
</evidence>
<dbReference type="InterPro" id="IPR033337">
    <property type="entry name" value="TORTIFOLIA1/SINE1-2"/>
</dbReference>
<dbReference type="SMART" id="SM01349">
    <property type="entry name" value="TOG"/>
    <property type="match status" value="1"/>
</dbReference>
<organism evidence="3 4">
    <name type="scientific">Cinnamomum micranthum f. kanehirae</name>
    <dbReference type="NCBI Taxonomy" id="337451"/>
    <lineage>
        <taxon>Eukaryota</taxon>
        <taxon>Viridiplantae</taxon>
        <taxon>Streptophyta</taxon>
        <taxon>Embryophyta</taxon>
        <taxon>Tracheophyta</taxon>
        <taxon>Spermatophyta</taxon>
        <taxon>Magnoliopsida</taxon>
        <taxon>Magnoliidae</taxon>
        <taxon>Laurales</taxon>
        <taxon>Lauraceae</taxon>
        <taxon>Cinnamomum</taxon>
    </lineage>
</organism>
<dbReference type="OrthoDB" id="298726at2759"/>
<feature type="region of interest" description="Disordered" evidence="1">
    <location>
        <begin position="586"/>
        <end position="610"/>
    </location>
</feature>
<dbReference type="InterPro" id="IPR016024">
    <property type="entry name" value="ARM-type_fold"/>
</dbReference>
<reference evidence="3 4" key="1">
    <citation type="journal article" date="2019" name="Nat. Plants">
        <title>Stout camphor tree genome fills gaps in understanding of flowering plant genome evolution.</title>
        <authorList>
            <person name="Chaw S.M."/>
            <person name="Liu Y.C."/>
            <person name="Wu Y.W."/>
            <person name="Wang H.Y."/>
            <person name="Lin C.I."/>
            <person name="Wu C.S."/>
            <person name="Ke H.M."/>
            <person name="Chang L.Y."/>
            <person name="Hsu C.Y."/>
            <person name="Yang H.T."/>
            <person name="Sudianto E."/>
            <person name="Hsu M.H."/>
            <person name="Wu K.P."/>
            <person name="Wang L.N."/>
            <person name="Leebens-Mack J.H."/>
            <person name="Tsai I.J."/>
        </authorList>
    </citation>
    <scope>NUCLEOTIDE SEQUENCE [LARGE SCALE GENOMIC DNA]</scope>
    <source>
        <strain evidence="4">cv. Chaw 1501</strain>
        <tissue evidence="3">Young leaves</tissue>
    </source>
</reference>
<dbReference type="InterPro" id="IPR034085">
    <property type="entry name" value="TOG"/>
</dbReference>
<dbReference type="InterPro" id="IPR057600">
    <property type="entry name" value="TORTIFOLIA1/SINE1-2_N"/>
</dbReference>
<dbReference type="GO" id="GO:0008017">
    <property type="term" value="F:microtubule binding"/>
    <property type="evidence" value="ECO:0007669"/>
    <property type="project" value="InterPro"/>
</dbReference>
<gene>
    <name evidence="3" type="ORF">CKAN_02071800</name>
</gene>
<dbReference type="Proteomes" id="UP000283530">
    <property type="component" value="Unassembled WGS sequence"/>
</dbReference>